<evidence type="ECO:0000256" key="3">
    <source>
        <dbReference type="ARBA" id="ARBA00023163"/>
    </source>
</evidence>
<evidence type="ECO:0000256" key="5">
    <source>
        <dbReference type="SAM" id="MobiDB-lite"/>
    </source>
</evidence>
<evidence type="ECO:0000256" key="4">
    <source>
        <dbReference type="ARBA" id="ARBA00023242"/>
    </source>
</evidence>
<dbReference type="EMBL" id="UYSU01032435">
    <property type="protein sequence ID" value="VDL89503.1"/>
    <property type="molecule type" value="Genomic_DNA"/>
</dbReference>
<protein>
    <submittedName>
        <fullName evidence="8">Transcription initiation factor IIA subunit 1</fullName>
    </submittedName>
</protein>
<dbReference type="AlphaFoldDB" id="A0A183SFX0"/>
<feature type="compositionally biased region" description="Basic and acidic residues" evidence="5">
    <location>
        <begin position="1"/>
        <end position="10"/>
    </location>
</feature>
<reference evidence="6 7" key="2">
    <citation type="submission" date="2018-11" db="EMBL/GenBank/DDBJ databases">
        <authorList>
            <consortium name="Pathogen Informatics"/>
        </authorList>
    </citation>
    <scope>NUCLEOTIDE SEQUENCE [LARGE SCALE GENOMIC DNA]</scope>
    <source>
        <strain evidence="6 7">NST_G2</strain>
    </source>
</reference>
<dbReference type="Gene3D" id="2.30.18.10">
    <property type="entry name" value="Transcription factor IIA (TFIIA), beta-barrel domain"/>
    <property type="match status" value="1"/>
</dbReference>
<dbReference type="SMART" id="SM01371">
    <property type="entry name" value="TFIIA"/>
    <property type="match status" value="1"/>
</dbReference>
<organism evidence="8">
    <name type="scientific">Schistocephalus solidus</name>
    <name type="common">Tapeworm</name>
    <dbReference type="NCBI Taxonomy" id="70667"/>
    <lineage>
        <taxon>Eukaryota</taxon>
        <taxon>Metazoa</taxon>
        <taxon>Spiralia</taxon>
        <taxon>Lophotrochozoa</taxon>
        <taxon>Platyhelminthes</taxon>
        <taxon>Cestoda</taxon>
        <taxon>Eucestoda</taxon>
        <taxon>Diphyllobothriidea</taxon>
        <taxon>Diphyllobothriidae</taxon>
        <taxon>Schistocephalus</taxon>
    </lineage>
</organism>
<accession>A0A183SFX0</accession>
<dbReference type="PANTHER" id="PTHR12694">
    <property type="entry name" value="TRANSCRIPTION INITIATION FACTOR IIA SUBUNIT 1"/>
    <property type="match status" value="1"/>
</dbReference>
<evidence type="ECO:0000256" key="1">
    <source>
        <dbReference type="ARBA" id="ARBA00004123"/>
    </source>
</evidence>
<evidence type="ECO:0000313" key="8">
    <source>
        <dbReference type="WBParaSite" id="SSLN_0000321801-mRNA-1"/>
    </source>
</evidence>
<dbReference type="PANTHER" id="PTHR12694:SF8">
    <property type="entry name" value="TRANSCRIPTION INITIATION FACTOR IIA SUBUNIT 1"/>
    <property type="match status" value="1"/>
</dbReference>
<dbReference type="Pfam" id="PF03153">
    <property type="entry name" value="TFIIA"/>
    <property type="match status" value="1"/>
</dbReference>
<dbReference type="SUPFAM" id="SSF50784">
    <property type="entry name" value="Transcription factor IIA (TFIIA), beta-barrel domain"/>
    <property type="match status" value="1"/>
</dbReference>
<feature type="region of interest" description="Disordered" evidence="5">
    <location>
        <begin position="1"/>
        <end position="90"/>
    </location>
</feature>
<evidence type="ECO:0000313" key="6">
    <source>
        <dbReference type="EMBL" id="VDL89503.1"/>
    </source>
</evidence>
<evidence type="ECO:0000313" key="7">
    <source>
        <dbReference type="Proteomes" id="UP000275846"/>
    </source>
</evidence>
<dbReference type="InterPro" id="IPR009088">
    <property type="entry name" value="TFIIA_b-brl"/>
</dbReference>
<gene>
    <name evidence="6" type="ORF">SSLN_LOCUS3118</name>
</gene>
<dbReference type="InterPro" id="IPR004855">
    <property type="entry name" value="TFIIA_asu/bsu"/>
</dbReference>
<dbReference type="Proteomes" id="UP000275846">
    <property type="component" value="Unassembled WGS sequence"/>
</dbReference>
<keyword evidence="3" id="KW-0804">Transcription</keyword>
<dbReference type="OrthoDB" id="6275927at2759"/>
<keyword evidence="7" id="KW-1185">Reference proteome</keyword>
<dbReference type="GO" id="GO:0005672">
    <property type="term" value="C:transcription factor TFIIA complex"/>
    <property type="evidence" value="ECO:0007669"/>
    <property type="project" value="InterPro"/>
</dbReference>
<comment type="similarity">
    <text evidence="2">Belongs to the TFIIA subunit 1 family.</text>
</comment>
<dbReference type="FunFam" id="2.30.18.10:FF:000002">
    <property type="entry name" value="Transcription initiation factor IIA subunit 1"/>
    <property type="match status" value="1"/>
</dbReference>
<dbReference type="STRING" id="70667.A0A183SFX0"/>
<dbReference type="GO" id="GO:0006367">
    <property type="term" value="P:transcription initiation at RNA polymerase II promoter"/>
    <property type="evidence" value="ECO:0007669"/>
    <property type="project" value="InterPro"/>
</dbReference>
<sequence>MVRAKREDSSSRGADGVTTNVDHAGGQTGSHMSQLSETDDPNYCPPTREDAQGDEDDGEGDEEEEEEEEEEEPLNSGDDVSEEEPDVLFQSENVVVCQYDKIHRSRNKWKFCLKDGIMAIHGRDHIFQKATGEAEW</sequence>
<reference evidence="8" key="1">
    <citation type="submission" date="2016-06" db="UniProtKB">
        <authorList>
            <consortium name="WormBaseParasite"/>
        </authorList>
    </citation>
    <scope>IDENTIFICATION</scope>
</reference>
<dbReference type="CDD" id="cd07976">
    <property type="entry name" value="TFIIA_alpha_beta_like"/>
    <property type="match status" value="1"/>
</dbReference>
<comment type="subcellular location">
    <subcellularLocation>
        <location evidence="1">Nucleus</location>
    </subcellularLocation>
</comment>
<keyword evidence="4" id="KW-0539">Nucleus</keyword>
<proteinExistence type="inferred from homology"/>
<evidence type="ECO:0000256" key="2">
    <source>
        <dbReference type="ARBA" id="ARBA00010059"/>
    </source>
</evidence>
<dbReference type="WBParaSite" id="SSLN_0000321801-mRNA-1">
    <property type="protein sequence ID" value="SSLN_0000321801-mRNA-1"/>
    <property type="gene ID" value="SSLN_0000321801"/>
</dbReference>
<feature type="compositionally biased region" description="Acidic residues" evidence="5">
    <location>
        <begin position="52"/>
        <end position="86"/>
    </location>
</feature>
<name>A0A183SFX0_SCHSO</name>